<dbReference type="KEGG" id="mrj:136850826"/>
<evidence type="ECO:0000256" key="5">
    <source>
        <dbReference type="ARBA" id="ARBA00022807"/>
    </source>
</evidence>
<evidence type="ECO:0000256" key="8">
    <source>
        <dbReference type="SAM" id="SignalP"/>
    </source>
</evidence>
<dbReference type="Pfam" id="PF00112">
    <property type="entry name" value="Peptidase_C1"/>
    <property type="match status" value="1"/>
</dbReference>
<dbReference type="EMBL" id="KY474042">
    <property type="protein sequence ID" value="AUG69383.1"/>
    <property type="molecule type" value="mRNA"/>
</dbReference>
<dbReference type="PANTHER" id="PTHR12411">
    <property type="entry name" value="CYSTEINE PROTEASE FAMILY C1-RELATED"/>
    <property type="match status" value="1"/>
</dbReference>
<dbReference type="InterPro" id="IPR013128">
    <property type="entry name" value="Peptidase_C1A"/>
</dbReference>
<accession>A0A2I5R2M7</accession>
<keyword evidence="5" id="KW-0788">Thiol protease</keyword>
<dbReference type="InterPro" id="IPR000668">
    <property type="entry name" value="Peptidase_C1A_C"/>
</dbReference>
<protein>
    <submittedName>
        <fullName evidence="10">Cathepsin B</fullName>
    </submittedName>
</protein>
<dbReference type="InterPro" id="IPR025660">
    <property type="entry name" value="Pept_his_AS"/>
</dbReference>
<dbReference type="PROSITE" id="PS00639">
    <property type="entry name" value="THIOL_PROTEASE_HIS"/>
    <property type="match status" value="1"/>
</dbReference>
<keyword evidence="7" id="KW-1015">Disulfide bond</keyword>
<reference evidence="10" key="1">
    <citation type="submission" date="2017-01" db="EMBL/GenBank/DDBJ databases">
        <authorList>
            <person name="Mah S.A."/>
            <person name="Swanson W.J."/>
            <person name="Moy G.W."/>
            <person name="Vacquier V.D."/>
        </authorList>
    </citation>
    <scope>NUCLEOTIDE SEQUENCE</scope>
    <source>
        <tissue evidence="10">Hepatopancreas and muscle</tissue>
    </source>
</reference>
<evidence type="ECO:0000256" key="7">
    <source>
        <dbReference type="ARBA" id="ARBA00023157"/>
    </source>
</evidence>
<dbReference type="PROSITE" id="PS00640">
    <property type="entry name" value="THIOL_PROTEASE_ASN"/>
    <property type="match status" value="1"/>
</dbReference>
<feature type="domain" description="Peptidase C1A papain C-terminal" evidence="9">
    <location>
        <begin position="78"/>
        <end position="326"/>
    </location>
</feature>
<dbReference type="InterPro" id="IPR025661">
    <property type="entry name" value="Pept_asp_AS"/>
</dbReference>
<comment type="similarity">
    <text evidence="1">Belongs to the peptidase C1 family.</text>
</comment>
<dbReference type="InterPro" id="IPR038765">
    <property type="entry name" value="Papain-like_cys_pep_sf"/>
</dbReference>
<sequence length="328" mass="36041">MKSFLLVVALGLASAKLHPLSDEFINIINSKQSSWKAGRNFAEDTPLEQLKGLCGVLEGNGGVEIPRRMGMIPKGFVVPESFDAREEWPHCPTVSEIRDQGSCGSCWAVGAVSVMSDRACIHSNGTANFRYSTEDMISCCGSCGFGCDGGWLEPSFSFWQKTGVVSGGRYNSKEGCRPYTIAECEHHIEGERPPCGDIEPTPSCTEVCIEEYGLGYPEDKQHGAEVYSFYLQEEEMQYDIMTNGPVEAAFSVYEDFLTYKSGVYRHIEGASLGGHAIRIIGWGVENNDPYWLVANSWNYDWGDKGLFKILRGSNECGIEDNVVAGTPA</sequence>
<dbReference type="RefSeq" id="XP_066980951.1">
    <property type="nucleotide sequence ID" value="XM_067124850.1"/>
</dbReference>
<dbReference type="GeneID" id="136850826"/>
<keyword evidence="3 8" id="KW-0732">Signal</keyword>
<evidence type="ECO:0000256" key="6">
    <source>
        <dbReference type="ARBA" id="ARBA00023145"/>
    </source>
</evidence>
<dbReference type="InterPro" id="IPR000169">
    <property type="entry name" value="Pept_cys_AS"/>
</dbReference>
<evidence type="ECO:0000313" key="10">
    <source>
        <dbReference type="EMBL" id="AUG69383.1"/>
    </source>
</evidence>
<keyword evidence="4" id="KW-0378">Hydrolase</keyword>
<evidence type="ECO:0000256" key="3">
    <source>
        <dbReference type="ARBA" id="ARBA00022729"/>
    </source>
</evidence>
<dbReference type="GO" id="GO:0004197">
    <property type="term" value="F:cysteine-type endopeptidase activity"/>
    <property type="evidence" value="ECO:0007669"/>
    <property type="project" value="InterPro"/>
</dbReference>
<evidence type="ECO:0000259" key="9">
    <source>
        <dbReference type="SMART" id="SM00645"/>
    </source>
</evidence>
<name>A0A2I5R2M7_MACRS</name>
<organism evidence="10">
    <name type="scientific">Macrobrachium rosenbergii</name>
    <name type="common">Giant fresh water prawn</name>
    <dbReference type="NCBI Taxonomy" id="79674"/>
    <lineage>
        <taxon>Eukaryota</taxon>
        <taxon>Metazoa</taxon>
        <taxon>Ecdysozoa</taxon>
        <taxon>Arthropoda</taxon>
        <taxon>Crustacea</taxon>
        <taxon>Multicrustacea</taxon>
        <taxon>Malacostraca</taxon>
        <taxon>Eumalacostraca</taxon>
        <taxon>Eucarida</taxon>
        <taxon>Decapoda</taxon>
        <taxon>Pleocyemata</taxon>
        <taxon>Caridea</taxon>
        <taxon>Palaemonoidea</taxon>
        <taxon>Palaemonidae</taxon>
        <taxon>Macrobrachium</taxon>
    </lineage>
</organism>
<dbReference type="Gene3D" id="3.90.70.10">
    <property type="entry name" value="Cysteine proteinases"/>
    <property type="match status" value="1"/>
</dbReference>
<dbReference type="FunFam" id="3.90.70.10:FF:000031">
    <property type="entry name" value="Cathepsin B"/>
    <property type="match status" value="1"/>
</dbReference>
<evidence type="ECO:0000256" key="2">
    <source>
        <dbReference type="ARBA" id="ARBA00022670"/>
    </source>
</evidence>
<keyword evidence="2" id="KW-0645">Protease</keyword>
<proteinExistence type="evidence at transcript level"/>
<dbReference type="AlphaFoldDB" id="A0A2I5R2M7"/>
<dbReference type="GO" id="GO:0006508">
    <property type="term" value="P:proteolysis"/>
    <property type="evidence" value="ECO:0007669"/>
    <property type="project" value="UniProtKB-KW"/>
</dbReference>
<dbReference type="PROSITE" id="PS00139">
    <property type="entry name" value="THIOL_PROTEASE_CYS"/>
    <property type="match status" value="1"/>
</dbReference>
<dbReference type="SMART" id="SM00645">
    <property type="entry name" value="Pept_C1"/>
    <property type="match status" value="1"/>
</dbReference>
<dbReference type="SUPFAM" id="SSF54001">
    <property type="entry name" value="Cysteine proteinases"/>
    <property type="match status" value="1"/>
</dbReference>
<feature type="chain" id="PRO_5014442767" evidence="8">
    <location>
        <begin position="16"/>
        <end position="328"/>
    </location>
</feature>
<dbReference type="CDD" id="cd02620">
    <property type="entry name" value="Peptidase_C1A_CathepsinB"/>
    <property type="match status" value="1"/>
</dbReference>
<keyword evidence="6" id="KW-0865">Zymogen</keyword>
<dbReference type="PRINTS" id="PR00705">
    <property type="entry name" value="PAPAIN"/>
</dbReference>
<dbReference type="InterPro" id="IPR012599">
    <property type="entry name" value="Propeptide_C1A"/>
</dbReference>
<evidence type="ECO:0000256" key="1">
    <source>
        <dbReference type="ARBA" id="ARBA00008455"/>
    </source>
</evidence>
<dbReference type="Pfam" id="PF08127">
    <property type="entry name" value="Propeptide_C1"/>
    <property type="match status" value="1"/>
</dbReference>
<feature type="signal peptide" evidence="8">
    <location>
        <begin position="1"/>
        <end position="15"/>
    </location>
</feature>
<evidence type="ECO:0000256" key="4">
    <source>
        <dbReference type="ARBA" id="ARBA00022801"/>
    </source>
</evidence>